<dbReference type="InterPro" id="IPR000792">
    <property type="entry name" value="Tscrpt_reg_LuxR_C"/>
</dbReference>
<keyword evidence="1" id="KW-0805">Transcription regulation</keyword>
<feature type="domain" description="HTH luxR-type" evidence="4">
    <location>
        <begin position="174"/>
        <end position="239"/>
    </location>
</feature>
<evidence type="ECO:0000313" key="6">
    <source>
        <dbReference type="Proteomes" id="UP000325797"/>
    </source>
</evidence>
<evidence type="ECO:0000259" key="4">
    <source>
        <dbReference type="PROSITE" id="PS50043"/>
    </source>
</evidence>
<dbReference type="GO" id="GO:0006355">
    <property type="term" value="P:regulation of DNA-templated transcription"/>
    <property type="evidence" value="ECO:0007669"/>
    <property type="project" value="InterPro"/>
</dbReference>
<protein>
    <recommendedName>
        <fullName evidence="4">HTH luxR-type domain-containing protein</fullName>
    </recommendedName>
</protein>
<organism evidence="5 6">
    <name type="scientific">Hypericibacter adhaerens</name>
    <dbReference type="NCBI Taxonomy" id="2602016"/>
    <lineage>
        <taxon>Bacteria</taxon>
        <taxon>Pseudomonadati</taxon>
        <taxon>Pseudomonadota</taxon>
        <taxon>Alphaproteobacteria</taxon>
        <taxon>Rhodospirillales</taxon>
        <taxon>Dongiaceae</taxon>
        <taxon>Hypericibacter</taxon>
    </lineage>
</organism>
<dbReference type="InterPro" id="IPR016032">
    <property type="entry name" value="Sig_transdc_resp-reg_C-effctor"/>
</dbReference>
<dbReference type="InterPro" id="IPR036693">
    <property type="entry name" value="TF_LuxR_autoind-bd_dom_sf"/>
</dbReference>
<evidence type="ECO:0000256" key="2">
    <source>
        <dbReference type="ARBA" id="ARBA00023125"/>
    </source>
</evidence>
<gene>
    <name evidence="5" type="ORF">FRZ61_29760</name>
</gene>
<sequence>MAIALALAEPVLAAPTPVAASEAFFKAVSSFDPSYLQTRIYYRPSGPLTSATHWKAGGFIRRIARRGWEGSSAFNYICFDCNPLLGAIREGRTRYRFTDFASRDDRAYGDYWDAMSEAGMHDALCSTAYGPDRKVASLHLGFPHDSFAPDEVAAIQMAGLMLTERIMEIGEPPAVEGGSLLTPRERDCLAYVAEGKSDWEIAKILGISQVTAKFHVDNARRKLGAVNRAHAVARFVSWGMMDPGLAAERSRRTHPRTRS</sequence>
<dbReference type="Pfam" id="PF00196">
    <property type="entry name" value="GerE"/>
    <property type="match status" value="1"/>
</dbReference>
<dbReference type="SUPFAM" id="SSF75516">
    <property type="entry name" value="Pheromone-binding domain of LuxR-like quorum-sensing transcription factors"/>
    <property type="match status" value="1"/>
</dbReference>
<dbReference type="Gene3D" id="1.10.10.10">
    <property type="entry name" value="Winged helix-like DNA-binding domain superfamily/Winged helix DNA-binding domain"/>
    <property type="match status" value="1"/>
</dbReference>
<reference evidence="5 6" key="1">
    <citation type="submission" date="2019-08" db="EMBL/GenBank/DDBJ databases">
        <title>Hyperibacter terrae gen. nov., sp. nov. and Hyperibacter viscosus sp. nov., two new members in the family Rhodospirillaceae isolated from the rhizosphere of Hypericum perforatum.</title>
        <authorList>
            <person name="Noviana Z."/>
        </authorList>
    </citation>
    <scope>NUCLEOTIDE SEQUENCE [LARGE SCALE GENOMIC DNA]</scope>
    <source>
        <strain evidence="5 6">R5959</strain>
    </source>
</reference>
<dbReference type="PROSITE" id="PS50043">
    <property type="entry name" value="HTH_LUXR_2"/>
    <property type="match status" value="1"/>
</dbReference>
<dbReference type="AlphaFoldDB" id="A0A5J6N035"/>
<keyword evidence="3" id="KW-0804">Transcription</keyword>
<evidence type="ECO:0000256" key="3">
    <source>
        <dbReference type="ARBA" id="ARBA00023163"/>
    </source>
</evidence>
<dbReference type="Proteomes" id="UP000325797">
    <property type="component" value="Chromosome"/>
</dbReference>
<dbReference type="GO" id="GO:0003677">
    <property type="term" value="F:DNA binding"/>
    <property type="evidence" value="ECO:0007669"/>
    <property type="project" value="UniProtKB-KW"/>
</dbReference>
<dbReference type="PANTHER" id="PTHR44688:SF16">
    <property type="entry name" value="DNA-BINDING TRANSCRIPTIONAL ACTIVATOR DEVR_DOSR"/>
    <property type="match status" value="1"/>
</dbReference>
<keyword evidence="2" id="KW-0238">DNA-binding</keyword>
<dbReference type="SUPFAM" id="SSF46894">
    <property type="entry name" value="C-terminal effector domain of the bipartite response regulators"/>
    <property type="match status" value="1"/>
</dbReference>
<name>A0A5J6N035_9PROT</name>
<dbReference type="InterPro" id="IPR036388">
    <property type="entry name" value="WH-like_DNA-bd_sf"/>
</dbReference>
<accession>A0A5J6N035</accession>
<dbReference type="EMBL" id="CP042582">
    <property type="protein sequence ID" value="QEX23041.1"/>
    <property type="molecule type" value="Genomic_DNA"/>
</dbReference>
<dbReference type="PANTHER" id="PTHR44688">
    <property type="entry name" value="DNA-BINDING TRANSCRIPTIONAL ACTIVATOR DEVR_DOSR"/>
    <property type="match status" value="1"/>
</dbReference>
<evidence type="ECO:0000313" key="5">
    <source>
        <dbReference type="EMBL" id="QEX23041.1"/>
    </source>
</evidence>
<dbReference type="SMART" id="SM00421">
    <property type="entry name" value="HTH_LUXR"/>
    <property type="match status" value="1"/>
</dbReference>
<dbReference type="CDD" id="cd06170">
    <property type="entry name" value="LuxR_C_like"/>
    <property type="match status" value="1"/>
</dbReference>
<evidence type="ECO:0000256" key="1">
    <source>
        <dbReference type="ARBA" id="ARBA00023015"/>
    </source>
</evidence>
<keyword evidence="6" id="KW-1185">Reference proteome</keyword>
<proteinExistence type="predicted"/>
<dbReference type="KEGG" id="hadh:FRZ61_29760"/>
<dbReference type="PRINTS" id="PR00038">
    <property type="entry name" value="HTHLUXR"/>
</dbReference>